<evidence type="ECO:0000313" key="3">
    <source>
        <dbReference type="Proteomes" id="UP000013024"/>
    </source>
</evidence>
<comment type="caution">
    <text evidence="2">The sequence shown here is derived from an EMBL/GenBank/DDBJ whole genome shotgun (WGS) entry which is preliminary data.</text>
</comment>
<organism evidence="2 3">
    <name type="scientific">Acinetobacter calcoaceticus DSM 30006 = CIP 81.8</name>
    <dbReference type="NCBI Taxonomy" id="981331"/>
    <lineage>
        <taxon>Bacteria</taxon>
        <taxon>Pseudomonadati</taxon>
        <taxon>Pseudomonadota</taxon>
        <taxon>Gammaproteobacteria</taxon>
        <taxon>Moraxellales</taxon>
        <taxon>Moraxellaceae</taxon>
        <taxon>Acinetobacter</taxon>
        <taxon>Acinetobacter calcoaceticus/baumannii complex</taxon>
    </lineage>
</organism>
<evidence type="ECO:0008006" key="4">
    <source>
        <dbReference type="Google" id="ProtNLM"/>
    </source>
</evidence>
<reference evidence="2 3" key="1">
    <citation type="submission" date="2013-02" db="EMBL/GenBank/DDBJ databases">
        <title>The Genome Sequence of Acinetobacter calcoaceticus CIP 81.8.</title>
        <authorList>
            <consortium name="The Broad Institute Genome Sequencing Platform"/>
            <consortium name="The Broad Institute Genome Sequencing Center for Infectious Disease"/>
            <person name="Cerqueira G."/>
            <person name="Feldgarden M."/>
            <person name="Courvalin P."/>
            <person name="Perichon B."/>
            <person name="Grillot-Courvalin C."/>
            <person name="Clermont D."/>
            <person name="Rocha E."/>
            <person name="Yoon E.-J."/>
            <person name="Nemec A."/>
            <person name="Walker B."/>
            <person name="Young S.K."/>
            <person name="Zeng Q."/>
            <person name="Gargeya S."/>
            <person name="Fitzgerald M."/>
            <person name="Haas B."/>
            <person name="Abouelleil A."/>
            <person name="Alvarado L."/>
            <person name="Arachchi H.M."/>
            <person name="Berlin A.M."/>
            <person name="Chapman S.B."/>
            <person name="Dewar J."/>
            <person name="Goldberg J."/>
            <person name="Griggs A."/>
            <person name="Gujja S."/>
            <person name="Hansen M."/>
            <person name="Howarth C."/>
            <person name="Imamovic A."/>
            <person name="Larimer J."/>
            <person name="McCowan C."/>
            <person name="Murphy C."/>
            <person name="Neiman D."/>
            <person name="Pearson M."/>
            <person name="Priest M."/>
            <person name="Roberts A."/>
            <person name="Saif S."/>
            <person name="Shea T."/>
            <person name="Sisk P."/>
            <person name="Sykes S."/>
            <person name="Wortman J."/>
            <person name="Nusbaum C."/>
            <person name="Birren B."/>
        </authorList>
    </citation>
    <scope>NUCLEOTIDE SEQUENCE [LARGE SCALE GENOMIC DNA]</scope>
    <source>
        <strain evidence="2 3">CIP 81.8</strain>
    </source>
</reference>
<proteinExistence type="predicted"/>
<gene>
    <name evidence="2" type="ORF">F936_02806</name>
</gene>
<dbReference type="Proteomes" id="UP000013024">
    <property type="component" value="Unassembled WGS sequence"/>
</dbReference>
<keyword evidence="1" id="KW-0472">Membrane</keyword>
<evidence type="ECO:0000313" key="2">
    <source>
        <dbReference type="EMBL" id="ENV99720.1"/>
    </source>
</evidence>
<name>A0ABN0K8C4_ACICA</name>
<dbReference type="RefSeq" id="WP_005048239.1">
    <property type="nucleotide sequence ID" value="NZ_KB849780.1"/>
</dbReference>
<accession>A0ABN0K8C4</accession>
<keyword evidence="3" id="KW-1185">Reference proteome</keyword>
<feature type="transmembrane region" description="Helical" evidence="1">
    <location>
        <begin position="12"/>
        <end position="30"/>
    </location>
</feature>
<dbReference type="GeneID" id="92918830"/>
<dbReference type="EMBL" id="APQI01000004">
    <property type="protein sequence ID" value="ENV99720.1"/>
    <property type="molecule type" value="Genomic_DNA"/>
</dbReference>
<evidence type="ECO:0000256" key="1">
    <source>
        <dbReference type="SAM" id="Phobius"/>
    </source>
</evidence>
<sequence>MQNNQKGQSIAEFAIVAGILSMLLIAIPMVSKLATVKLKSEQAADYVAWRVNKGINTDDSDKLSQEVGQRFFARTGADVLSERNADCDDAADQDMAGQSLVHWDSIQVSASQQNEKYSKTLRIDPLDVAAKPFRSLKSNGQYTVDVTVPVNFVTGIIDFELPETFNIKSSSGTLRNNWAANEPKEIKKIVKKSRYLLPYELIQANINTVYNVAVASMGFEKKIREDGIYKMEIVPNDRKATLK</sequence>
<keyword evidence="1" id="KW-0812">Transmembrane</keyword>
<protein>
    <recommendedName>
        <fullName evidence="4">Prepilin-type N-terminal cleavage/methylation domain-containing protein</fullName>
    </recommendedName>
</protein>
<keyword evidence="1" id="KW-1133">Transmembrane helix</keyword>